<evidence type="ECO:0000313" key="3">
    <source>
        <dbReference type="Proteomes" id="UP000789901"/>
    </source>
</evidence>
<sequence length="454" mass="52689">MSNRKTKPININPFTIAAQLKDSLDNIDDESSITEESENNPCHLKAPCLAKELLNWDPNWSKMYPWVYRREGSLNKFMFCHWCKEAGKNNNFTKSCEYFKKQYLDRHININDHKMVCAARIQSQATLHTSFAIQAGTDQIKVMRNMRNMHFLIQHNLSANIFESLCKLSEIQHAEGQDQFECRIETLNIFDNNKFADEDERAPYGSYQNNVSAREFIESIGHVVEQETFQELCTSDGWSIMIDEIAEIHRFFQAKNISYDDLMHICSDGASTITGIHIGIATQLKNKNRFILEHHCISHKLALAAKDVAKQVEEFKQYEKIVHNIYSYFSQSPERMMHLRIIKENIGDPYLTVLNIIETRWLSLSNVIQNLHQILNSIIDALLKDLSENKVAEALYHSIDEDFIITTKFFADILGTLRCLNLLFQKNYISIRKVKTQLDITIYTIQSQFIGIAE</sequence>
<organism evidence="2 3">
    <name type="scientific">Gigaspora margarita</name>
    <dbReference type="NCBI Taxonomy" id="4874"/>
    <lineage>
        <taxon>Eukaryota</taxon>
        <taxon>Fungi</taxon>
        <taxon>Fungi incertae sedis</taxon>
        <taxon>Mucoromycota</taxon>
        <taxon>Glomeromycotina</taxon>
        <taxon>Glomeromycetes</taxon>
        <taxon>Diversisporales</taxon>
        <taxon>Gigasporaceae</taxon>
        <taxon>Gigaspora</taxon>
    </lineage>
</organism>
<gene>
    <name evidence="2" type="ORF">GMARGA_LOCUS39649</name>
</gene>
<evidence type="ECO:0000259" key="1">
    <source>
        <dbReference type="Pfam" id="PF25431"/>
    </source>
</evidence>
<evidence type="ECO:0000313" key="2">
    <source>
        <dbReference type="EMBL" id="CAG8849321.1"/>
    </source>
</evidence>
<feature type="domain" description="C17orf113 probable zinc finger" evidence="1">
    <location>
        <begin position="64"/>
        <end position="121"/>
    </location>
</feature>
<dbReference type="Proteomes" id="UP000789901">
    <property type="component" value="Unassembled WGS sequence"/>
</dbReference>
<dbReference type="SUPFAM" id="SSF53098">
    <property type="entry name" value="Ribonuclease H-like"/>
    <property type="match status" value="1"/>
</dbReference>
<proteinExistence type="predicted"/>
<feature type="non-terminal residue" evidence="2">
    <location>
        <position position="454"/>
    </location>
</feature>
<reference evidence="2 3" key="1">
    <citation type="submission" date="2021-06" db="EMBL/GenBank/DDBJ databases">
        <authorList>
            <person name="Kallberg Y."/>
            <person name="Tangrot J."/>
            <person name="Rosling A."/>
        </authorList>
    </citation>
    <scope>NUCLEOTIDE SEQUENCE [LARGE SCALE GENOMIC DNA]</scope>
    <source>
        <strain evidence="2 3">120-4 pot B 10/14</strain>
    </source>
</reference>
<name>A0ABN7X8V6_GIGMA</name>
<dbReference type="InterPro" id="IPR057456">
    <property type="entry name" value="Znf_C17orf113"/>
</dbReference>
<protein>
    <submittedName>
        <fullName evidence="2">3867_t:CDS:1</fullName>
    </submittedName>
</protein>
<dbReference type="PANTHER" id="PTHR46880">
    <property type="entry name" value="RAS-ASSOCIATING DOMAIN-CONTAINING PROTEIN"/>
    <property type="match status" value="1"/>
</dbReference>
<dbReference type="InterPro" id="IPR012337">
    <property type="entry name" value="RNaseH-like_sf"/>
</dbReference>
<accession>A0ABN7X8V6</accession>
<dbReference type="EMBL" id="CAJVQB010095699">
    <property type="protein sequence ID" value="CAG8849321.1"/>
    <property type="molecule type" value="Genomic_DNA"/>
</dbReference>
<comment type="caution">
    <text evidence="2">The sequence shown here is derived from an EMBL/GenBank/DDBJ whole genome shotgun (WGS) entry which is preliminary data.</text>
</comment>
<dbReference type="Pfam" id="PF25431">
    <property type="entry name" value="zf-C17orf113"/>
    <property type="match status" value="1"/>
</dbReference>
<dbReference type="PANTHER" id="PTHR46880:SF5">
    <property type="entry name" value="DUF4371 DOMAIN-CONTAINING PROTEIN"/>
    <property type="match status" value="1"/>
</dbReference>
<keyword evidence="3" id="KW-1185">Reference proteome</keyword>